<evidence type="ECO:0000313" key="13">
    <source>
        <dbReference type="Proteomes" id="UP001158045"/>
    </source>
</evidence>
<dbReference type="Gene3D" id="3.20.20.80">
    <property type="entry name" value="Glycosidases"/>
    <property type="match status" value="1"/>
</dbReference>
<keyword evidence="5 10" id="KW-0321">Glycogen metabolism</keyword>
<dbReference type="PIRSF" id="PIRSF000463">
    <property type="entry name" value="GlgB"/>
    <property type="match status" value="1"/>
</dbReference>
<comment type="similarity">
    <text evidence="4 10">Belongs to the glycosyl hydrolase 13 family. GlgB subfamily.</text>
</comment>
<keyword evidence="8 10" id="KW-0320">Glycogen biosynthesis</keyword>
<reference evidence="12 13" key="1">
    <citation type="submission" date="2023-04" db="EMBL/GenBank/DDBJ databases">
        <title>Fusibacter bizertensis strain WBS, isolated from littoral bottom sediments of the Arctic seas - biochemical and genomic analysis.</title>
        <authorList>
            <person name="Brioukhanov A.L."/>
        </authorList>
    </citation>
    <scope>NUCLEOTIDE SEQUENCE [LARGE SCALE GENOMIC DNA]</scope>
    <source>
        <strain evidence="12 13">WBS</strain>
    </source>
</reference>
<comment type="pathway">
    <text evidence="3 10">Glycan biosynthesis; glycogen biosynthesis.</text>
</comment>
<dbReference type="EMBL" id="JARYZI010000008">
    <property type="protein sequence ID" value="MDH8678977.1"/>
    <property type="molecule type" value="Genomic_DNA"/>
</dbReference>
<evidence type="ECO:0000259" key="11">
    <source>
        <dbReference type="SMART" id="SM00642"/>
    </source>
</evidence>
<proteinExistence type="inferred from homology"/>
<evidence type="ECO:0000256" key="2">
    <source>
        <dbReference type="ARBA" id="ARBA00002953"/>
    </source>
</evidence>
<sequence>MHTNDIKESIHEKGFFYLHDGELDVHLFHEGTNYQSYNFFGAHKIHKFDMDAIRFVVWAPNAKEVHLVGDFNDWDDFGYPLQRISDSGVWHICVPGVNHYDRYKYRITTQSHEILFKADPYAFHAEERPHTASKYYDISGYQWHDNSWLDQRKEKDHHHSPMSIYEVNLLSWRKKTDGAQYSYHDLAQELIPYVKEMNFTHIELMPIMEHPYDGSWGYQLTGYFAPTSRYGTPKDFMYFVDTCHQNGIGVILDWVPCHYCKDAHGLYHFDGGPVFESPEYDRAHNDQWGTINFDYGRPEVQSFLISNLLYWLENYHVDGIRIDAVAYMLYLNFGGKILKNKYGGFENLDAIEFIKKMNHVVLDAYPDALLMAEESTSWPKVSGKIEDGGLGFNYKWNMGWMNDILEYMQLDPAYRKGFHRALTFTMTYAFSEFFVLPLSHDEVVHGKKSLLEKMPGTYHEKFANLRLLLAYMYAHPGKKLLFMGSEFGQFIEWNEWQALDWHLLEYTSHKSMQLYMKELNFVYKSHPSFYELDTTYDGYSWIEVDNSDESVISFERIDKSGCKVLAAFNFTPVPRNAHPIGVDKPGTYEVFFNTCDQRFGGAEPSLATEYIATKEKSFNRPYTLRIKLQGLSGVFIKYKEDNDNERR</sequence>
<dbReference type="NCBIfam" id="TIGR01515">
    <property type="entry name" value="branching_enzym"/>
    <property type="match status" value="1"/>
</dbReference>
<name>A0ABT6NF16_9FIRM</name>
<evidence type="ECO:0000256" key="8">
    <source>
        <dbReference type="ARBA" id="ARBA00023056"/>
    </source>
</evidence>
<dbReference type="PANTHER" id="PTHR43651:SF3">
    <property type="entry name" value="1,4-ALPHA-GLUCAN-BRANCHING ENZYME"/>
    <property type="match status" value="1"/>
</dbReference>
<dbReference type="InterPro" id="IPR037439">
    <property type="entry name" value="Branching_enzy"/>
</dbReference>
<dbReference type="InterPro" id="IPR013783">
    <property type="entry name" value="Ig-like_fold"/>
</dbReference>
<dbReference type="RefSeq" id="WP_281094872.1">
    <property type="nucleotide sequence ID" value="NZ_JARYZI010000008.1"/>
</dbReference>
<feature type="active site" description="Proton donor" evidence="10">
    <location>
        <position position="373"/>
    </location>
</feature>
<evidence type="ECO:0000256" key="4">
    <source>
        <dbReference type="ARBA" id="ARBA00009000"/>
    </source>
</evidence>
<dbReference type="Pfam" id="PF02922">
    <property type="entry name" value="CBM_48"/>
    <property type="match status" value="1"/>
</dbReference>
<feature type="active site" description="Nucleophile" evidence="10">
    <location>
        <position position="323"/>
    </location>
</feature>
<organism evidence="12 13">
    <name type="scientific">Fusibacter bizertensis</name>
    <dbReference type="NCBI Taxonomy" id="1488331"/>
    <lineage>
        <taxon>Bacteria</taxon>
        <taxon>Bacillati</taxon>
        <taxon>Bacillota</taxon>
        <taxon>Clostridia</taxon>
        <taxon>Eubacteriales</taxon>
        <taxon>Eubacteriales Family XII. Incertae Sedis</taxon>
        <taxon>Fusibacter</taxon>
    </lineage>
</organism>
<dbReference type="InterPro" id="IPR013780">
    <property type="entry name" value="Glyco_hydro_b"/>
</dbReference>
<dbReference type="NCBIfam" id="NF003811">
    <property type="entry name" value="PRK05402.1"/>
    <property type="match status" value="1"/>
</dbReference>
<dbReference type="CDD" id="cd11322">
    <property type="entry name" value="AmyAc_Glg_BE"/>
    <property type="match status" value="1"/>
</dbReference>
<dbReference type="SUPFAM" id="SSF51445">
    <property type="entry name" value="(Trans)glycosidases"/>
    <property type="match status" value="1"/>
</dbReference>
<dbReference type="InterPro" id="IPR017853">
    <property type="entry name" value="GH"/>
</dbReference>
<evidence type="ECO:0000256" key="9">
    <source>
        <dbReference type="ARBA" id="ARBA00023277"/>
    </source>
</evidence>
<comment type="catalytic activity">
    <reaction evidence="1 10">
        <text>Transfers a segment of a (1-&gt;4)-alpha-D-glucan chain to a primary hydroxy group in a similar glucan chain.</text>
        <dbReference type="EC" id="2.4.1.18"/>
    </reaction>
</comment>
<dbReference type="Gene3D" id="2.60.40.10">
    <property type="entry name" value="Immunoglobulins"/>
    <property type="match status" value="1"/>
</dbReference>
<evidence type="ECO:0000256" key="6">
    <source>
        <dbReference type="ARBA" id="ARBA00022676"/>
    </source>
</evidence>
<dbReference type="SUPFAM" id="SSF81296">
    <property type="entry name" value="E set domains"/>
    <property type="match status" value="1"/>
</dbReference>
<dbReference type="InterPro" id="IPR006048">
    <property type="entry name" value="A-amylase/branching_C"/>
</dbReference>
<keyword evidence="6 10" id="KW-0328">Glycosyltransferase</keyword>
<evidence type="ECO:0000313" key="12">
    <source>
        <dbReference type="EMBL" id="MDH8678977.1"/>
    </source>
</evidence>
<comment type="subunit">
    <text evidence="10">Monomer.</text>
</comment>
<dbReference type="SMART" id="SM00642">
    <property type="entry name" value="Aamy"/>
    <property type="match status" value="1"/>
</dbReference>
<dbReference type="EC" id="2.4.1.18" evidence="10"/>
<gene>
    <name evidence="10 12" type="primary">glgB</name>
    <name evidence="12" type="ORF">QE109_12525</name>
</gene>
<dbReference type="PANTHER" id="PTHR43651">
    <property type="entry name" value="1,4-ALPHA-GLUCAN-BRANCHING ENZYME"/>
    <property type="match status" value="1"/>
</dbReference>
<dbReference type="NCBIfam" id="NF008967">
    <property type="entry name" value="PRK12313.1"/>
    <property type="match status" value="1"/>
</dbReference>
<dbReference type="InterPro" id="IPR004193">
    <property type="entry name" value="Glyco_hydro_13_N"/>
</dbReference>
<dbReference type="Gene3D" id="2.60.40.1180">
    <property type="entry name" value="Golgi alpha-mannosidase II"/>
    <property type="match status" value="1"/>
</dbReference>
<evidence type="ECO:0000256" key="5">
    <source>
        <dbReference type="ARBA" id="ARBA00022600"/>
    </source>
</evidence>
<accession>A0ABT6NF16</accession>
<dbReference type="InterPro" id="IPR014756">
    <property type="entry name" value="Ig_E-set"/>
</dbReference>
<evidence type="ECO:0000256" key="3">
    <source>
        <dbReference type="ARBA" id="ARBA00004964"/>
    </source>
</evidence>
<dbReference type="SUPFAM" id="SSF51011">
    <property type="entry name" value="Glycosyl hydrolase domain"/>
    <property type="match status" value="1"/>
</dbReference>
<comment type="caution">
    <text evidence="12">The sequence shown here is derived from an EMBL/GenBank/DDBJ whole genome shotgun (WGS) entry which is preliminary data.</text>
</comment>
<evidence type="ECO:0000256" key="10">
    <source>
        <dbReference type="HAMAP-Rule" id="MF_00685"/>
    </source>
</evidence>
<dbReference type="Pfam" id="PF02806">
    <property type="entry name" value="Alpha-amylase_C"/>
    <property type="match status" value="1"/>
</dbReference>
<dbReference type="Proteomes" id="UP001158045">
    <property type="component" value="Unassembled WGS sequence"/>
</dbReference>
<dbReference type="InterPro" id="IPR006047">
    <property type="entry name" value="GH13_cat_dom"/>
</dbReference>
<keyword evidence="13" id="KW-1185">Reference proteome</keyword>
<protein>
    <recommendedName>
        <fullName evidence="10">1,4-alpha-glucan branching enzyme GlgB</fullName>
        <ecNumber evidence="10">2.4.1.18</ecNumber>
    </recommendedName>
    <alternativeName>
        <fullName evidence="10">1,4-alpha-D-glucan:1,4-alpha-D-glucan 6-glucosyl-transferase</fullName>
    </alternativeName>
    <alternativeName>
        <fullName evidence="10">Alpha-(1-&gt;4)-glucan branching enzyme</fullName>
    </alternativeName>
    <alternativeName>
        <fullName evidence="10">Glycogen branching enzyme</fullName>
        <shortName evidence="10">BE</shortName>
    </alternativeName>
</protein>
<dbReference type="Pfam" id="PF00128">
    <property type="entry name" value="Alpha-amylase"/>
    <property type="match status" value="2"/>
</dbReference>
<dbReference type="InterPro" id="IPR006407">
    <property type="entry name" value="GlgB"/>
</dbReference>
<keyword evidence="7 10" id="KW-0808">Transferase</keyword>
<evidence type="ECO:0000256" key="7">
    <source>
        <dbReference type="ARBA" id="ARBA00022679"/>
    </source>
</evidence>
<evidence type="ECO:0000256" key="1">
    <source>
        <dbReference type="ARBA" id="ARBA00000826"/>
    </source>
</evidence>
<keyword evidence="9 10" id="KW-0119">Carbohydrate metabolism</keyword>
<feature type="domain" description="Glycosyl hydrolase family 13 catalytic" evidence="11">
    <location>
        <begin position="163"/>
        <end position="502"/>
    </location>
</feature>
<dbReference type="HAMAP" id="MF_00685">
    <property type="entry name" value="GlgB"/>
    <property type="match status" value="1"/>
</dbReference>
<comment type="function">
    <text evidence="2 10">Catalyzes the formation of the alpha-1,6-glucosidic linkages in glycogen by scission of a 1,4-alpha-linked oligosaccharide from growing alpha-1,4-glucan chains and the subsequent attachment of the oligosaccharide to the alpha-1,6 position.</text>
</comment>
<dbReference type="InterPro" id="IPR044143">
    <property type="entry name" value="GlgB_N_E_set_prok"/>
</dbReference>
<dbReference type="CDD" id="cd02855">
    <property type="entry name" value="E_set_GBE_prok_N"/>
    <property type="match status" value="1"/>
</dbReference>